<organism evidence="2">
    <name type="scientific">viral metagenome</name>
    <dbReference type="NCBI Taxonomy" id="1070528"/>
    <lineage>
        <taxon>unclassified sequences</taxon>
        <taxon>metagenomes</taxon>
        <taxon>organismal metagenomes</taxon>
    </lineage>
</organism>
<name>A0A6C0DP08_9ZZZZ</name>
<protein>
    <submittedName>
        <fullName evidence="2">Uncharacterized protein</fullName>
    </submittedName>
</protein>
<feature type="region of interest" description="Disordered" evidence="1">
    <location>
        <begin position="76"/>
        <end position="124"/>
    </location>
</feature>
<proteinExistence type="predicted"/>
<feature type="compositionally biased region" description="Low complexity" evidence="1">
    <location>
        <begin position="84"/>
        <end position="101"/>
    </location>
</feature>
<dbReference type="EMBL" id="MN739654">
    <property type="protein sequence ID" value="QHT18347.1"/>
    <property type="molecule type" value="Genomic_DNA"/>
</dbReference>
<sequence>MEDSFEKDVTLSQDDDTDCIEYKDLTIEDLKQFQSLFEQTKSYYTTLLLPSSNETIKQAVDIAILENQKELDAISKELSSRTASSSTQQEGQQEQQEQLSSIPSYTECTLREVAEPSPSLQEST</sequence>
<reference evidence="2" key="1">
    <citation type="journal article" date="2020" name="Nature">
        <title>Giant virus diversity and host interactions through global metagenomics.</title>
        <authorList>
            <person name="Schulz F."/>
            <person name="Roux S."/>
            <person name="Paez-Espino D."/>
            <person name="Jungbluth S."/>
            <person name="Walsh D.A."/>
            <person name="Denef V.J."/>
            <person name="McMahon K.D."/>
            <person name="Konstantinidis K.T."/>
            <person name="Eloe-Fadrosh E.A."/>
            <person name="Kyrpides N.C."/>
            <person name="Woyke T."/>
        </authorList>
    </citation>
    <scope>NUCLEOTIDE SEQUENCE</scope>
    <source>
        <strain evidence="2">GVMAG-M-3300023174-46</strain>
    </source>
</reference>
<dbReference type="AlphaFoldDB" id="A0A6C0DP08"/>
<evidence type="ECO:0000256" key="1">
    <source>
        <dbReference type="SAM" id="MobiDB-lite"/>
    </source>
</evidence>
<evidence type="ECO:0000313" key="2">
    <source>
        <dbReference type="EMBL" id="QHT18347.1"/>
    </source>
</evidence>
<accession>A0A6C0DP08</accession>